<name>A0A109BF09_HYPSL</name>
<dbReference type="PATRIC" id="fig|121290.4.peg.1294"/>
<evidence type="ECO:0000313" key="3">
    <source>
        <dbReference type="EMBL" id="KWT67546.1"/>
    </source>
</evidence>
<evidence type="ECO:0000256" key="1">
    <source>
        <dbReference type="SAM" id="Phobius"/>
    </source>
</evidence>
<dbReference type="InterPro" id="IPR012422">
    <property type="entry name" value="Cyt_c_oxidase_su4_bac-aa3"/>
</dbReference>
<dbReference type="STRING" id="121290.APY04_1905"/>
<dbReference type="RefSeq" id="WP_083509657.1">
    <property type="nucleotide sequence ID" value="NZ_JAEFBX010000002.1"/>
</dbReference>
<dbReference type="Proteomes" id="UP000059074">
    <property type="component" value="Unassembled WGS sequence"/>
</dbReference>
<gene>
    <name evidence="3" type="ORF">APY04_1905</name>
</gene>
<feature type="domain" description="Cytochrome c oxidase subunit IV bacterial aa3 type" evidence="2">
    <location>
        <begin position="10"/>
        <end position="46"/>
    </location>
</feature>
<sequence>MSIDLSGGNENMDYAQLESTYKGFMFLTKIAIVSLIVLLVGMYLFLT</sequence>
<proteinExistence type="predicted"/>
<accession>A0A109BF09</accession>
<comment type="caution">
    <text evidence="3">The sequence shown here is derived from an EMBL/GenBank/DDBJ whole genome shotgun (WGS) entry which is preliminary data.</text>
</comment>
<dbReference type="SUPFAM" id="SSF81469">
    <property type="entry name" value="Bacterial aa3 type cytochrome c oxidase subunit IV"/>
    <property type="match status" value="1"/>
</dbReference>
<keyword evidence="1" id="KW-1133">Transmembrane helix</keyword>
<dbReference type="Gene3D" id="1.20.5.160">
    <property type="entry name" value="Bacterial aa3 type cytochrome c oxidase subunit IV"/>
    <property type="match status" value="1"/>
</dbReference>
<keyword evidence="1" id="KW-0812">Transmembrane</keyword>
<dbReference type="InterPro" id="IPR036596">
    <property type="entry name" value="Cyt-C_aa3_sf"/>
</dbReference>
<protein>
    <recommendedName>
        <fullName evidence="2">Cytochrome c oxidase subunit IV bacterial aa3 type domain-containing protein</fullName>
    </recommendedName>
</protein>
<keyword evidence="1" id="KW-0472">Membrane</keyword>
<dbReference type="Pfam" id="PF07835">
    <property type="entry name" value="COX4_pro_2"/>
    <property type="match status" value="1"/>
</dbReference>
<dbReference type="EMBL" id="LMTR01000063">
    <property type="protein sequence ID" value="KWT67546.1"/>
    <property type="molecule type" value="Genomic_DNA"/>
</dbReference>
<evidence type="ECO:0000259" key="2">
    <source>
        <dbReference type="Pfam" id="PF07835"/>
    </source>
</evidence>
<keyword evidence="4" id="KW-1185">Reference proteome</keyword>
<reference evidence="3 4" key="1">
    <citation type="submission" date="2015-10" db="EMBL/GenBank/DDBJ databases">
        <title>Transcriptomic analysis of a linuron degrading triple-species bacterial consortium.</title>
        <authorList>
            <person name="Albers P."/>
        </authorList>
    </citation>
    <scope>NUCLEOTIDE SEQUENCE [LARGE SCALE GENOMIC DNA]</scope>
    <source>
        <strain evidence="3 4">WDL6</strain>
    </source>
</reference>
<evidence type="ECO:0000313" key="4">
    <source>
        <dbReference type="Proteomes" id="UP000059074"/>
    </source>
</evidence>
<organism evidence="3 4">
    <name type="scientific">Hyphomicrobium sulfonivorans</name>
    <dbReference type="NCBI Taxonomy" id="121290"/>
    <lineage>
        <taxon>Bacteria</taxon>
        <taxon>Pseudomonadati</taxon>
        <taxon>Pseudomonadota</taxon>
        <taxon>Alphaproteobacteria</taxon>
        <taxon>Hyphomicrobiales</taxon>
        <taxon>Hyphomicrobiaceae</taxon>
        <taxon>Hyphomicrobium</taxon>
    </lineage>
</organism>
<feature type="transmembrane region" description="Helical" evidence="1">
    <location>
        <begin position="24"/>
        <end position="46"/>
    </location>
</feature>
<dbReference type="AlphaFoldDB" id="A0A109BF09"/>
<dbReference type="OrthoDB" id="9812071at2"/>